<dbReference type="EMBL" id="PKPP01000899">
    <property type="protein sequence ID" value="PWA87596.1"/>
    <property type="molecule type" value="Genomic_DNA"/>
</dbReference>
<dbReference type="Pfam" id="PF07816">
    <property type="entry name" value="DUF1645"/>
    <property type="match status" value="1"/>
</dbReference>
<dbReference type="PANTHER" id="PTHR33095">
    <property type="entry name" value="OS07G0619500 PROTEIN"/>
    <property type="match status" value="1"/>
</dbReference>
<evidence type="ECO:0000313" key="2">
    <source>
        <dbReference type="EMBL" id="PWA87596.1"/>
    </source>
</evidence>
<sequence length="237" mass="26063">MIGTSPALDSLSSISPSFTTQSSDNNNLSDIAARVVAELQNDIQNNLNDDIYDQTSPSVTADVTTPLRYPLFDRSLLLDDHDDESMTSSVVVRRPLRMLFNEERETTTSCSSSESDDLEGVTPGTYCVWKPKDSSSESPELRKKSNSTGNTSKRWKTFKKLLSRSNSHDGNFGKNDVLSNSMGKKNGSDQKVFKKAENTAKVAGADDEGEPGVMSSVSDDKKSSNRFKSYLSYKQTV</sequence>
<gene>
    <name evidence="2" type="ORF">CTI12_AA132780</name>
</gene>
<comment type="caution">
    <text evidence="2">The sequence shown here is derived from an EMBL/GenBank/DDBJ whole genome shotgun (WGS) entry which is preliminary data.</text>
</comment>
<dbReference type="PANTHER" id="PTHR33095:SF23">
    <property type="entry name" value="DUF1645 FAMILY PROTEIN"/>
    <property type="match status" value="1"/>
</dbReference>
<organism evidence="2 3">
    <name type="scientific">Artemisia annua</name>
    <name type="common">Sweet wormwood</name>
    <dbReference type="NCBI Taxonomy" id="35608"/>
    <lineage>
        <taxon>Eukaryota</taxon>
        <taxon>Viridiplantae</taxon>
        <taxon>Streptophyta</taxon>
        <taxon>Embryophyta</taxon>
        <taxon>Tracheophyta</taxon>
        <taxon>Spermatophyta</taxon>
        <taxon>Magnoliopsida</taxon>
        <taxon>eudicotyledons</taxon>
        <taxon>Gunneridae</taxon>
        <taxon>Pentapetalae</taxon>
        <taxon>asterids</taxon>
        <taxon>campanulids</taxon>
        <taxon>Asterales</taxon>
        <taxon>Asteraceae</taxon>
        <taxon>Asteroideae</taxon>
        <taxon>Anthemideae</taxon>
        <taxon>Artemisiinae</taxon>
        <taxon>Artemisia</taxon>
    </lineage>
</organism>
<feature type="region of interest" description="Disordered" evidence="1">
    <location>
        <begin position="166"/>
        <end position="237"/>
    </location>
</feature>
<dbReference type="OrthoDB" id="666789at2759"/>
<feature type="compositionally biased region" description="Low complexity" evidence="1">
    <location>
        <begin position="1"/>
        <end position="24"/>
    </location>
</feature>
<feature type="compositionally biased region" description="Basic and acidic residues" evidence="1">
    <location>
        <begin position="130"/>
        <end position="143"/>
    </location>
</feature>
<feature type="region of interest" description="Disordered" evidence="1">
    <location>
        <begin position="103"/>
        <end position="151"/>
    </location>
</feature>
<dbReference type="InterPro" id="IPR012442">
    <property type="entry name" value="DUF1645_plant"/>
</dbReference>
<dbReference type="Proteomes" id="UP000245207">
    <property type="component" value="Unassembled WGS sequence"/>
</dbReference>
<protein>
    <submittedName>
        <fullName evidence="2">Uncharacterized protein</fullName>
    </submittedName>
</protein>
<evidence type="ECO:0000256" key="1">
    <source>
        <dbReference type="SAM" id="MobiDB-lite"/>
    </source>
</evidence>
<evidence type="ECO:0000313" key="3">
    <source>
        <dbReference type="Proteomes" id="UP000245207"/>
    </source>
</evidence>
<dbReference type="STRING" id="35608.A0A2U1PP99"/>
<feature type="compositionally biased region" description="Basic and acidic residues" evidence="1">
    <location>
        <begin position="186"/>
        <end position="198"/>
    </location>
</feature>
<reference evidence="2 3" key="1">
    <citation type="journal article" date="2018" name="Mol. Plant">
        <title>The genome of Artemisia annua provides insight into the evolution of Asteraceae family and artemisinin biosynthesis.</title>
        <authorList>
            <person name="Shen Q."/>
            <person name="Zhang L."/>
            <person name="Liao Z."/>
            <person name="Wang S."/>
            <person name="Yan T."/>
            <person name="Shi P."/>
            <person name="Liu M."/>
            <person name="Fu X."/>
            <person name="Pan Q."/>
            <person name="Wang Y."/>
            <person name="Lv Z."/>
            <person name="Lu X."/>
            <person name="Zhang F."/>
            <person name="Jiang W."/>
            <person name="Ma Y."/>
            <person name="Chen M."/>
            <person name="Hao X."/>
            <person name="Li L."/>
            <person name="Tang Y."/>
            <person name="Lv G."/>
            <person name="Zhou Y."/>
            <person name="Sun X."/>
            <person name="Brodelius P.E."/>
            <person name="Rose J.K.C."/>
            <person name="Tang K."/>
        </authorList>
    </citation>
    <scope>NUCLEOTIDE SEQUENCE [LARGE SCALE GENOMIC DNA]</scope>
    <source>
        <strain evidence="3">cv. Huhao1</strain>
        <tissue evidence="2">Leaf</tissue>
    </source>
</reference>
<keyword evidence="3" id="KW-1185">Reference proteome</keyword>
<accession>A0A2U1PP99</accession>
<feature type="region of interest" description="Disordered" evidence="1">
    <location>
        <begin position="1"/>
        <end position="25"/>
    </location>
</feature>
<dbReference type="AlphaFoldDB" id="A0A2U1PP99"/>
<name>A0A2U1PP99_ARTAN</name>
<proteinExistence type="predicted"/>